<evidence type="ECO:0000313" key="3">
    <source>
        <dbReference type="EMBL" id="OLZ41423.1"/>
    </source>
</evidence>
<gene>
    <name evidence="3" type="ORF">A6E15_10675</name>
</gene>
<organism evidence="3 4">
    <name type="scientific">Natrinema saccharevitans</name>
    <dbReference type="NCBI Taxonomy" id="301967"/>
    <lineage>
        <taxon>Archaea</taxon>
        <taxon>Methanobacteriati</taxon>
        <taxon>Methanobacteriota</taxon>
        <taxon>Stenosarchaea group</taxon>
        <taxon>Halobacteria</taxon>
        <taxon>Halobacteriales</taxon>
        <taxon>Natrialbaceae</taxon>
        <taxon>Natrinema</taxon>
    </lineage>
</organism>
<feature type="domain" description="Archaeal Type IV pilin N-terminal" evidence="2">
    <location>
        <begin position="15"/>
        <end position="75"/>
    </location>
</feature>
<protein>
    <submittedName>
        <fullName evidence="3">Type IV pilin</fullName>
    </submittedName>
</protein>
<comment type="caution">
    <text evidence="3">The sequence shown here is derived from an EMBL/GenBank/DDBJ whole genome shotgun (WGS) entry which is preliminary data.</text>
</comment>
<evidence type="ECO:0000259" key="2">
    <source>
        <dbReference type="Pfam" id="PF07790"/>
    </source>
</evidence>
<dbReference type="NCBIfam" id="TIGR02537">
    <property type="entry name" value="arch_flag_Nterm"/>
    <property type="match status" value="1"/>
</dbReference>
<dbReference type="Pfam" id="PF07790">
    <property type="entry name" value="Pilin_N"/>
    <property type="match status" value="1"/>
</dbReference>
<name>A0A1S8AX46_9EURY</name>
<dbReference type="InterPro" id="IPR012859">
    <property type="entry name" value="Pilin_N_archaeal"/>
</dbReference>
<keyword evidence="4" id="KW-1185">Reference proteome</keyword>
<reference evidence="4" key="1">
    <citation type="submission" date="2016-04" db="EMBL/GenBank/DDBJ databases">
        <authorList>
            <person name="Chen S.-C."/>
            <person name="Lai M.-C."/>
        </authorList>
    </citation>
    <scope>NUCLEOTIDE SEQUENCE [LARGE SCALE GENOMIC DNA]</scope>
    <source>
        <strain evidence="4">AB14</strain>
    </source>
</reference>
<proteinExistence type="predicted"/>
<feature type="transmembrane region" description="Helical" evidence="1">
    <location>
        <begin position="20"/>
        <end position="42"/>
    </location>
</feature>
<evidence type="ECO:0000256" key="1">
    <source>
        <dbReference type="SAM" id="Phobius"/>
    </source>
</evidence>
<keyword evidence="1" id="KW-0472">Membrane</keyword>
<sequence length="133" mass="13739">MKLENIGNWIHDDERGVSPVIGAILMVAITVILAAVIAAFVLDLGQGQSANAQAGISFDEDSSGSNTDVTVTINSVERADKINVSGCSDSKEWSSPSAGNSYTINGCSSGDTIQVIGTVDGSENVITDYEVNG</sequence>
<evidence type="ECO:0000313" key="4">
    <source>
        <dbReference type="Proteomes" id="UP000189370"/>
    </source>
</evidence>
<dbReference type="AlphaFoldDB" id="A0A1S8AX46"/>
<dbReference type="RefSeq" id="WP_076146158.1">
    <property type="nucleotide sequence ID" value="NZ_LWLN01000001.1"/>
</dbReference>
<accession>A0A1S8AX46</accession>
<dbReference type="EMBL" id="LWLN01000001">
    <property type="protein sequence ID" value="OLZ41423.1"/>
    <property type="molecule type" value="Genomic_DNA"/>
</dbReference>
<dbReference type="STRING" id="301967.A6E15_10675"/>
<keyword evidence="1" id="KW-0812">Transmembrane</keyword>
<keyword evidence="1" id="KW-1133">Transmembrane helix</keyword>
<dbReference type="InterPro" id="IPR013373">
    <property type="entry name" value="Flagellin/pilin_N_arc"/>
</dbReference>
<dbReference type="Proteomes" id="UP000189370">
    <property type="component" value="Unassembled WGS sequence"/>
</dbReference>
<dbReference type="OrthoDB" id="188406at2157"/>